<comment type="caution">
    <text evidence="1">The sequence shown here is derived from an EMBL/GenBank/DDBJ whole genome shotgun (WGS) entry which is preliminary data.</text>
</comment>
<keyword evidence="2" id="KW-1185">Reference proteome</keyword>
<evidence type="ECO:0000313" key="2">
    <source>
        <dbReference type="Proteomes" id="UP000245708"/>
    </source>
</evidence>
<organism evidence="1 2">
    <name type="scientific">Roseicyclus mahoneyensis</name>
    <dbReference type="NCBI Taxonomy" id="164332"/>
    <lineage>
        <taxon>Bacteria</taxon>
        <taxon>Pseudomonadati</taxon>
        <taxon>Pseudomonadota</taxon>
        <taxon>Alphaproteobacteria</taxon>
        <taxon>Rhodobacterales</taxon>
        <taxon>Roseobacteraceae</taxon>
        <taxon>Roseicyclus</taxon>
    </lineage>
</organism>
<dbReference type="RefSeq" id="WP_109664859.1">
    <property type="nucleotide sequence ID" value="NZ_QGGW01000001.1"/>
</dbReference>
<proteinExistence type="predicted"/>
<evidence type="ECO:0000313" key="1">
    <source>
        <dbReference type="EMBL" id="PWK62407.1"/>
    </source>
</evidence>
<dbReference type="EMBL" id="QGGW01000001">
    <property type="protein sequence ID" value="PWK62407.1"/>
    <property type="molecule type" value="Genomic_DNA"/>
</dbReference>
<sequence>MMTGKLSRGFTIEAAKLLTERGVPAALVCRVLRRWMRHTALAPVCAFPGIGQHRSGMAGIAALKNVVAKQTAERDVQKG</sequence>
<dbReference type="Proteomes" id="UP000245708">
    <property type="component" value="Unassembled WGS sequence"/>
</dbReference>
<name>A0A316GMN9_9RHOB</name>
<accession>A0A316GMN9</accession>
<gene>
    <name evidence="1" type="ORF">C7455_101433</name>
</gene>
<reference evidence="1 2" key="1">
    <citation type="submission" date="2018-05" db="EMBL/GenBank/DDBJ databases">
        <title>Genomic Encyclopedia of Type Strains, Phase IV (KMG-IV): sequencing the most valuable type-strain genomes for metagenomic binning, comparative biology and taxonomic classification.</title>
        <authorList>
            <person name="Goeker M."/>
        </authorList>
    </citation>
    <scope>NUCLEOTIDE SEQUENCE [LARGE SCALE GENOMIC DNA]</scope>
    <source>
        <strain evidence="1 2">DSM 16097</strain>
    </source>
</reference>
<dbReference type="AlphaFoldDB" id="A0A316GMN9"/>
<protein>
    <submittedName>
        <fullName evidence="1">Uncharacterized protein</fullName>
    </submittedName>
</protein>
<dbReference type="OrthoDB" id="9803878at2"/>